<dbReference type="AlphaFoldDB" id="A0A1H2AK38"/>
<feature type="domain" description="FAD/NAD(P)-binding" evidence="6">
    <location>
        <begin position="8"/>
        <end position="294"/>
    </location>
</feature>
<dbReference type="EMBL" id="LT629758">
    <property type="protein sequence ID" value="SDT46323.1"/>
    <property type="molecule type" value="Genomic_DNA"/>
</dbReference>
<dbReference type="Gene3D" id="3.50.50.60">
    <property type="entry name" value="FAD/NAD(P)-binding domain"/>
    <property type="match status" value="2"/>
</dbReference>
<dbReference type="InterPro" id="IPR050446">
    <property type="entry name" value="FAD-oxidoreductase/Apoptosis"/>
</dbReference>
<feature type="signal peptide" evidence="5">
    <location>
        <begin position="1"/>
        <end position="17"/>
    </location>
</feature>
<evidence type="ECO:0000256" key="5">
    <source>
        <dbReference type="SAM" id="SignalP"/>
    </source>
</evidence>
<dbReference type="Pfam" id="PF14759">
    <property type="entry name" value="Reductase_C"/>
    <property type="match status" value="1"/>
</dbReference>
<gene>
    <name evidence="8" type="ORF">SAMN04489716_3915</name>
</gene>
<evidence type="ECO:0000256" key="2">
    <source>
        <dbReference type="ARBA" id="ARBA00022630"/>
    </source>
</evidence>
<name>A0A1H2AK38_9ACTN</name>
<dbReference type="InterPro" id="IPR016156">
    <property type="entry name" value="FAD/NAD-linked_Rdtase_dimer_sf"/>
</dbReference>
<reference evidence="8 9" key="1">
    <citation type="submission" date="2016-10" db="EMBL/GenBank/DDBJ databases">
        <authorList>
            <person name="de Groot N.N."/>
        </authorList>
    </citation>
    <scope>NUCLEOTIDE SEQUENCE [LARGE SCALE GENOMIC DNA]</scope>
    <source>
        <strain evidence="8 9">DSM 43941</strain>
    </source>
</reference>
<dbReference type="GO" id="GO:0005737">
    <property type="term" value="C:cytoplasm"/>
    <property type="evidence" value="ECO:0007669"/>
    <property type="project" value="TreeGrafter"/>
</dbReference>
<dbReference type="InterPro" id="IPR028202">
    <property type="entry name" value="Reductase_C"/>
</dbReference>
<dbReference type="PANTHER" id="PTHR43557">
    <property type="entry name" value="APOPTOSIS-INDUCING FACTOR 1"/>
    <property type="match status" value="1"/>
</dbReference>
<organism evidence="8 9">
    <name type="scientific">Actinoplanes derwentensis</name>
    <dbReference type="NCBI Taxonomy" id="113562"/>
    <lineage>
        <taxon>Bacteria</taxon>
        <taxon>Bacillati</taxon>
        <taxon>Actinomycetota</taxon>
        <taxon>Actinomycetes</taxon>
        <taxon>Micromonosporales</taxon>
        <taxon>Micromonosporaceae</taxon>
        <taxon>Actinoplanes</taxon>
    </lineage>
</organism>
<evidence type="ECO:0000256" key="1">
    <source>
        <dbReference type="ARBA" id="ARBA00001974"/>
    </source>
</evidence>
<protein>
    <submittedName>
        <fullName evidence="8">Reductase C-terminal</fullName>
    </submittedName>
</protein>
<dbReference type="InterPro" id="IPR036188">
    <property type="entry name" value="FAD/NAD-bd_sf"/>
</dbReference>
<keyword evidence="4" id="KW-0560">Oxidoreductase</keyword>
<proteinExistence type="predicted"/>
<evidence type="ECO:0000259" key="7">
    <source>
        <dbReference type="Pfam" id="PF14759"/>
    </source>
</evidence>
<dbReference type="PRINTS" id="PR00469">
    <property type="entry name" value="PNDRDTASEII"/>
</dbReference>
<evidence type="ECO:0000313" key="8">
    <source>
        <dbReference type="EMBL" id="SDT46323.1"/>
    </source>
</evidence>
<keyword evidence="2" id="KW-0285">Flavoprotein</keyword>
<comment type="cofactor">
    <cofactor evidence="1">
        <name>FAD</name>
        <dbReference type="ChEBI" id="CHEBI:57692"/>
    </cofactor>
</comment>
<dbReference type="Gene3D" id="3.30.390.30">
    <property type="match status" value="1"/>
</dbReference>
<evidence type="ECO:0000256" key="4">
    <source>
        <dbReference type="ARBA" id="ARBA00023002"/>
    </source>
</evidence>
<dbReference type="STRING" id="113562.SAMN04489716_3915"/>
<dbReference type="Proteomes" id="UP000198688">
    <property type="component" value="Chromosome I"/>
</dbReference>
<evidence type="ECO:0000259" key="6">
    <source>
        <dbReference type="Pfam" id="PF07992"/>
    </source>
</evidence>
<dbReference type="Pfam" id="PF07992">
    <property type="entry name" value="Pyr_redox_2"/>
    <property type="match status" value="1"/>
</dbReference>
<evidence type="ECO:0000256" key="3">
    <source>
        <dbReference type="ARBA" id="ARBA00022827"/>
    </source>
</evidence>
<dbReference type="PRINTS" id="PR00368">
    <property type="entry name" value="FADPNR"/>
</dbReference>
<evidence type="ECO:0000313" key="9">
    <source>
        <dbReference type="Proteomes" id="UP000198688"/>
    </source>
</evidence>
<dbReference type="SUPFAM" id="SSF51905">
    <property type="entry name" value="FAD/NAD(P)-binding domain"/>
    <property type="match status" value="2"/>
</dbReference>
<keyword evidence="9" id="KW-1185">Reference proteome</keyword>
<dbReference type="SUPFAM" id="SSF55424">
    <property type="entry name" value="FAD/NAD-linked reductases, dimerisation (C-terminal) domain"/>
    <property type="match status" value="1"/>
</dbReference>
<accession>A0A1H2AK38</accession>
<dbReference type="InterPro" id="IPR023753">
    <property type="entry name" value="FAD/NAD-binding_dom"/>
</dbReference>
<keyword evidence="5" id="KW-0732">Signal</keyword>
<sequence>MAVCCVRKVVIVGAALAGLSAARALRRQSFPGEIVVVGSERHQPYDRPPLSKDFLTGAVTAADIALGGDDDFGAQWRLGVTAVRLDPADRSVHLDDGDRIRADAVVIATGARARELGNPGGLAGVHTLRTLDDAVALRDELMPGARLVVIGAGFIGAEVASSARSLGLDVTVVETLPTPLAGPLGPEMGGICAQLHGDHGVRLLTGVPVSALSGTDRVEAVELADGTRLPADVVVAGIGALPNVEWLAGSGLTIAGGVVTDSAGATNLPGVFATGDCAVAAGGRRSEHWTHAVEHPAIAVATLLGGTAPALKAPYFWSDQYGVRLQFAGHHEPGDSVRVVEGDPADRSFLALYERDGHPVAVLGMNQPKQFTRWRRQLRAAPQEA</sequence>
<dbReference type="GO" id="GO:0016651">
    <property type="term" value="F:oxidoreductase activity, acting on NAD(P)H"/>
    <property type="evidence" value="ECO:0007669"/>
    <property type="project" value="TreeGrafter"/>
</dbReference>
<feature type="chain" id="PRO_5039714080" evidence="5">
    <location>
        <begin position="18"/>
        <end position="385"/>
    </location>
</feature>
<keyword evidence="3" id="KW-0274">FAD</keyword>
<dbReference type="PANTHER" id="PTHR43557:SF2">
    <property type="entry name" value="RIESKE DOMAIN-CONTAINING PROTEIN-RELATED"/>
    <property type="match status" value="1"/>
</dbReference>
<feature type="domain" description="Reductase C-terminal" evidence="7">
    <location>
        <begin position="315"/>
        <end position="380"/>
    </location>
</feature>